<feature type="compositionally biased region" description="Gly residues" evidence="1">
    <location>
        <begin position="428"/>
        <end position="444"/>
    </location>
</feature>
<feature type="compositionally biased region" description="Low complexity" evidence="1">
    <location>
        <begin position="381"/>
        <end position="410"/>
    </location>
</feature>
<evidence type="ECO:0000256" key="3">
    <source>
        <dbReference type="SAM" id="SignalP"/>
    </source>
</evidence>
<feature type="chain" id="PRO_5035895249" evidence="3">
    <location>
        <begin position="21"/>
        <end position="506"/>
    </location>
</feature>
<organism evidence="4 5">
    <name type="scientific">Sordaria macrospora</name>
    <dbReference type="NCBI Taxonomy" id="5147"/>
    <lineage>
        <taxon>Eukaryota</taxon>
        <taxon>Fungi</taxon>
        <taxon>Dikarya</taxon>
        <taxon>Ascomycota</taxon>
        <taxon>Pezizomycotina</taxon>
        <taxon>Sordariomycetes</taxon>
        <taxon>Sordariomycetidae</taxon>
        <taxon>Sordariales</taxon>
        <taxon>Sordariaceae</taxon>
        <taxon>Sordaria</taxon>
    </lineage>
</organism>
<keyword evidence="3" id="KW-0732">Signal</keyword>
<reference evidence="4 5" key="1">
    <citation type="submission" date="2017-07" db="EMBL/GenBank/DDBJ databases">
        <title>Genome sequence of the Sordaria macrospora wild type strain R19027.</title>
        <authorList>
            <person name="Nowrousian M."/>
            <person name="Teichert I."/>
            <person name="Kueck U."/>
        </authorList>
    </citation>
    <scope>NUCLEOTIDE SEQUENCE [LARGE SCALE GENOMIC DNA]</scope>
    <source>
        <strain evidence="4 5">R19027</strain>
        <tissue evidence="4">Mycelium</tissue>
    </source>
</reference>
<dbReference type="AlphaFoldDB" id="A0A8S8ZNM8"/>
<accession>A0A8S8ZNM8</accession>
<feature type="region of interest" description="Disordered" evidence="1">
    <location>
        <begin position="214"/>
        <end position="258"/>
    </location>
</feature>
<keyword evidence="2" id="KW-1133">Transmembrane helix</keyword>
<keyword evidence="2" id="KW-0472">Membrane</keyword>
<dbReference type="Proteomes" id="UP000433876">
    <property type="component" value="Unassembled WGS sequence"/>
</dbReference>
<feature type="transmembrane region" description="Helical" evidence="2">
    <location>
        <begin position="260"/>
        <end position="285"/>
    </location>
</feature>
<keyword evidence="2" id="KW-0812">Transmembrane</keyword>
<evidence type="ECO:0000313" key="5">
    <source>
        <dbReference type="Proteomes" id="UP000433876"/>
    </source>
</evidence>
<feature type="compositionally biased region" description="Low complexity" evidence="1">
    <location>
        <begin position="215"/>
        <end position="233"/>
    </location>
</feature>
<dbReference type="EMBL" id="NMPR01000057">
    <property type="protein sequence ID" value="KAA8632314.1"/>
    <property type="molecule type" value="Genomic_DNA"/>
</dbReference>
<evidence type="ECO:0000256" key="2">
    <source>
        <dbReference type="SAM" id="Phobius"/>
    </source>
</evidence>
<sequence length="506" mass="51275">MGVSSLYRVALFGVSVHALAYPGPQATDRVIIPSDAQTPKPTLPPTPHHELFKRQVSGSASDSGSYGDTIFIAPDNTCGYVSGLAGAAFTCVDPTNSCVFIPSSGSIPGAAGCCNTKVCGFRVACMDYSEVLVQSKCDDGCMADTYTAKCTGTDNPYCGTIAFPGGITDYFCGTLSGSRVQSAKTTWDGETDGRTFLTWTNSGSSSTLAIPTIESSTSARGASSTPSSISSGTVGVGGSITDPADPDQPEPKKEKGGSNIGAIVGGAVGGLAVIGLVILGIVWMVRRKKRNNNTPDTPATSAAAAGAVPPPGGGGGHPGLANSPPPQPTPSPGNGGNLDPALNNNSHNSYYYAGGGTPDPHKVPVMTQHYPAPASPPPPSADYNNNNHNNHNNYNNGQHPQWNNNGNPNGSPTSGYIPPSSPASTLMSGGGYQPSSVSGGGGAPMGHPHHMSGQSFTGVSPMGGHGQGHGPIYGPGGQPVYEAASNAVGGPQELNANHRGHMHELQ</sequence>
<feature type="compositionally biased region" description="Low complexity" evidence="1">
    <location>
        <begin position="292"/>
        <end position="307"/>
    </location>
</feature>
<name>A0A8S8ZNM8_SORMA</name>
<feature type="region of interest" description="Disordered" evidence="1">
    <location>
        <begin position="292"/>
        <end position="484"/>
    </location>
</feature>
<evidence type="ECO:0000256" key="1">
    <source>
        <dbReference type="SAM" id="MobiDB-lite"/>
    </source>
</evidence>
<dbReference type="OMA" id="CNARNVC"/>
<dbReference type="VEuPathDB" id="FungiDB:SMAC_02454"/>
<evidence type="ECO:0000313" key="4">
    <source>
        <dbReference type="EMBL" id="KAA8632314.1"/>
    </source>
</evidence>
<gene>
    <name evidence="4" type="ORF">SMACR_02454</name>
</gene>
<feature type="compositionally biased region" description="Gly residues" evidence="1">
    <location>
        <begin position="461"/>
        <end position="477"/>
    </location>
</feature>
<proteinExistence type="predicted"/>
<feature type="signal peptide" evidence="3">
    <location>
        <begin position="1"/>
        <end position="20"/>
    </location>
</feature>
<comment type="caution">
    <text evidence="4">The sequence shown here is derived from an EMBL/GenBank/DDBJ whole genome shotgun (WGS) entry which is preliminary data.</text>
</comment>
<protein>
    <submittedName>
        <fullName evidence="4">Uncharacterized protein</fullName>
    </submittedName>
</protein>